<feature type="signal peptide" evidence="1">
    <location>
        <begin position="1"/>
        <end position="23"/>
    </location>
</feature>
<reference evidence="3" key="1">
    <citation type="journal article" date="2019" name="Int. J. Syst. Evol. Microbiol.">
        <title>The Global Catalogue of Microorganisms (GCM) 10K type strain sequencing project: providing services to taxonomists for standard genome sequencing and annotation.</title>
        <authorList>
            <consortium name="The Broad Institute Genomics Platform"/>
            <consortium name="The Broad Institute Genome Sequencing Center for Infectious Disease"/>
            <person name="Wu L."/>
            <person name="Ma J."/>
        </authorList>
    </citation>
    <scope>NUCLEOTIDE SEQUENCE [LARGE SCALE GENOMIC DNA]</scope>
    <source>
        <strain evidence="3">CGMCC 1.13574</strain>
    </source>
</reference>
<name>A0ABW5A265_9BACL</name>
<dbReference type="RefSeq" id="WP_386049065.1">
    <property type="nucleotide sequence ID" value="NZ_JBHUIO010000011.1"/>
</dbReference>
<keyword evidence="3" id="KW-1185">Reference proteome</keyword>
<evidence type="ECO:0000313" key="2">
    <source>
        <dbReference type="EMBL" id="MFD2171879.1"/>
    </source>
</evidence>
<keyword evidence="1" id="KW-0732">Signal</keyword>
<sequence length="172" mass="19404">MKSKRWLLISLLLLPLITTGCQTTDQELQHQDIAGTVLPSAEEARHYVVDSKLLTIVEQTEIVPIRFLEYGPKYLMVQGRDAEDRKRIIWLVGNASSGGIRVVSEALSDAFLPESHIRELLNEQGEIEQLFLAPNDRAGDTDKNKPIWFVLLKDKKVVYLDPVTGQKLPKGN</sequence>
<feature type="chain" id="PRO_5045497905" description="DUF5590 domain-containing protein" evidence="1">
    <location>
        <begin position="24"/>
        <end position="172"/>
    </location>
</feature>
<accession>A0ABW5A265</accession>
<dbReference type="PROSITE" id="PS51257">
    <property type="entry name" value="PROKAR_LIPOPROTEIN"/>
    <property type="match status" value="1"/>
</dbReference>
<evidence type="ECO:0008006" key="4">
    <source>
        <dbReference type="Google" id="ProtNLM"/>
    </source>
</evidence>
<proteinExistence type="predicted"/>
<evidence type="ECO:0000256" key="1">
    <source>
        <dbReference type="SAM" id="SignalP"/>
    </source>
</evidence>
<protein>
    <recommendedName>
        <fullName evidence="4">DUF5590 domain-containing protein</fullName>
    </recommendedName>
</protein>
<dbReference type="Proteomes" id="UP001597343">
    <property type="component" value="Unassembled WGS sequence"/>
</dbReference>
<dbReference type="EMBL" id="JBHUIO010000011">
    <property type="protein sequence ID" value="MFD2171879.1"/>
    <property type="molecule type" value="Genomic_DNA"/>
</dbReference>
<gene>
    <name evidence="2" type="ORF">ACFSOY_18095</name>
</gene>
<comment type="caution">
    <text evidence="2">The sequence shown here is derived from an EMBL/GenBank/DDBJ whole genome shotgun (WGS) entry which is preliminary data.</text>
</comment>
<organism evidence="2 3">
    <name type="scientific">Tumebacillus lipolyticus</name>
    <dbReference type="NCBI Taxonomy" id="1280370"/>
    <lineage>
        <taxon>Bacteria</taxon>
        <taxon>Bacillati</taxon>
        <taxon>Bacillota</taxon>
        <taxon>Bacilli</taxon>
        <taxon>Bacillales</taxon>
        <taxon>Alicyclobacillaceae</taxon>
        <taxon>Tumebacillus</taxon>
    </lineage>
</organism>
<evidence type="ECO:0000313" key="3">
    <source>
        <dbReference type="Proteomes" id="UP001597343"/>
    </source>
</evidence>